<dbReference type="Pfam" id="PF00709">
    <property type="entry name" value="Adenylsucc_synt"/>
    <property type="match status" value="1"/>
</dbReference>
<comment type="subcellular location">
    <subcellularLocation>
        <location evidence="8">Cytoplasm</location>
    </subcellularLocation>
</comment>
<feature type="binding site" description="in other chain" evidence="8">
    <location>
        <begin position="38"/>
        <end position="41"/>
    </location>
    <ligand>
        <name>IMP</name>
        <dbReference type="ChEBI" id="CHEBI:58053"/>
        <note>ligand shared between dimeric partners</note>
    </ligand>
</feature>
<dbReference type="RefSeq" id="WP_071663315.1">
    <property type="nucleotide sequence ID" value="NZ_CP009654.1"/>
</dbReference>
<dbReference type="UniPathway" id="UPA00075">
    <property type="reaction ID" value="UER00335"/>
</dbReference>
<feature type="binding site" description="in other chain" evidence="8">
    <location>
        <position position="303"/>
    </location>
    <ligand>
        <name>IMP</name>
        <dbReference type="ChEBI" id="CHEBI:58053"/>
        <note>ligand shared between dimeric partners</note>
    </ligand>
</feature>
<dbReference type="GO" id="GO:0004019">
    <property type="term" value="F:adenylosuccinate synthase activity"/>
    <property type="evidence" value="ECO:0007669"/>
    <property type="project" value="UniProtKB-UniRule"/>
</dbReference>
<dbReference type="CDD" id="cd03108">
    <property type="entry name" value="AdSS"/>
    <property type="match status" value="1"/>
</dbReference>
<feature type="active site" description="Proton donor" evidence="8">
    <location>
        <position position="41"/>
    </location>
</feature>
<dbReference type="Gene3D" id="3.90.170.10">
    <property type="entry name" value="Adenylosuccinate Synthetase, subunit A, domain 3"/>
    <property type="match status" value="1"/>
</dbReference>
<comment type="function">
    <text evidence="8">Plays an important role in the de novo pathway of purine nucleotide biosynthesis. Catalyzes the first committed step in the biosynthesis of AMP from IMP.</text>
</comment>
<comment type="cofactor">
    <cofactor evidence="8">
        <name>Mg(2+)</name>
        <dbReference type="ChEBI" id="CHEBI:18420"/>
    </cofactor>
    <text evidence="8">Binds 1 Mg(2+) ion per subunit.</text>
</comment>
<dbReference type="InterPro" id="IPR027417">
    <property type="entry name" value="P-loop_NTPase"/>
</dbReference>
<dbReference type="OrthoDB" id="9807553at2"/>
<feature type="binding site" evidence="8">
    <location>
        <position position="305"/>
    </location>
    <ligand>
        <name>GTP</name>
        <dbReference type="ChEBI" id="CHEBI:37565"/>
    </ligand>
</feature>
<organism evidence="11 12">
    <name type="scientific">Francisella frigiditurris</name>
    <dbReference type="NCBI Taxonomy" id="1542390"/>
    <lineage>
        <taxon>Bacteria</taxon>
        <taxon>Pseudomonadati</taxon>
        <taxon>Pseudomonadota</taxon>
        <taxon>Gammaproteobacteria</taxon>
        <taxon>Thiotrichales</taxon>
        <taxon>Francisellaceae</taxon>
        <taxon>Francisella</taxon>
    </lineage>
</organism>
<name>A0A1J0KSV9_9GAMM</name>
<comment type="pathway">
    <text evidence="8 10">Purine metabolism; AMP biosynthesis via de novo pathway; AMP from IMP: step 1/2.</text>
</comment>
<dbReference type="EMBL" id="CP009654">
    <property type="protein sequence ID" value="APC96864.1"/>
    <property type="molecule type" value="Genomic_DNA"/>
</dbReference>
<dbReference type="AlphaFoldDB" id="A0A1J0KSV9"/>
<keyword evidence="4 8" id="KW-0547">Nucleotide-binding</keyword>
<dbReference type="GO" id="GO:0046040">
    <property type="term" value="P:IMP metabolic process"/>
    <property type="evidence" value="ECO:0007669"/>
    <property type="project" value="TreeGrafter"/>
</dbReference>
<evidence type="ECO:0000256" key="7">
    <source>
        <dbReference type="ARBA" id="ARBA00023134"/>
    </source>
</evidence>
<dbReference type="PROSITE" id="PS01266">
    <property type="entry name" value="ADENYLOSUCCIN_SYN_1"/>
    <property type="match status" value="1"/>
</dbReference>
<keyword evidence="8" id="KW-0963">Cytoplasm</keyword>
<dbReference type="GO" id="GO:0005737">
    <property type="term" value="C:cytoplasm"/>
    <property type="evidence" value="ECO:0007669"/>
    <property type="project" value="UniProtKB-SubCell"/>
</dbReference>
<dbReference type="PANTHER" id="PTHR11846:SF0">
    <property type="entry name" value="ADENYLOSUCCINATE SYNTHETASE"/>
    <property type="match status" value="1"/>
</dbReference>
<feature type="binding site" evidence="8">
    <location>
        <begin position="299"/>
        <end position="305"/>
    </location>
    <ligand>
        <name>substrate</name>
    </ligand>
</feature>
<dbReference type="SMART" id="SM00788">
    <property type="entry name" value="Adenylsucc_synt"/>
    <property type="match status" value="1"/>
</dbReference>
<dbReference type="InterPro" id="IPR042109">
    <property type="entry name" value="Adenylosuccinate_synth_dom1"/>
</dbReference>
<evidence type="ECO:0000256" key="4">
    <source>
        <dbReference type="ARBA" id="ARBA00022741"/>
    </source>
</evidence>
<dbReference type="GO" id="GO:0000287">
    <property type="term" value="F:magnesium ion binding"/>
    <property type="evidence" value="ECO:0007669"/>
    <property type="project" value="UniProtKB-UniRule"/>
</dbReference>
<evidence type="ECO:0000256" key="9">
    <source>
        <dbReference type="PROSITE-ProRule" id="PRU10134"/>
    </source>
</evidence>
<keyword evidence="6 8" id="KW-0460">Magnesium</keyword>
<dbReference type="SUPFAM" id="SSF52540">
    <property type="entry name" value="P-loop containing nucleoside triphosphate hydrolases"/>
    <property type="match status" value="1"/>
</dbReference>
<protein>
    <recommendedName>
        <fullName evidence="8 10">Adenylosuccinate synthetase</fullName>
        <shortName evidence="8">AMPSase</shortName>
        <shortName evidence="8">AdSS</shortName>
        <ecNumber evidence="8 10">6.3.4.4</ecNumber>
    </recommendedName>
    <alternativeName>
        <fullName evidence="8">IMP--aspartate ligase</fullName>
    </alternativeName>
</protein>
<evidence type="ECO:0000256" key="5">
    <source>
        <dbReference type="ARBA" id="ARBA00022755"/>
    </source>
</evidence>
<proteinExistence type="inferred from homology"/>
<dbReference type="GO" id="GO:0044208">
    <property type="term" value="P:'de novo' AMP biosynthetic process"/>
    <property type="evidence" value="ECO:0007669"/>
    <property type="project" value="UniProtKB-UniRule"/>
</dbReference>
<accession>A0A1J0KSV9</accession>
<feature type="binding site" evidence="8">
    <location>
        <position position="40"/>
    </location>
    <ligand>
        <name>Mg(2+)</name>
        <dbReference type="ChEBI" id="CHEBI:18420"/>
    </ligand>
</feature>
<keyword evidence="7 8" id="KW-0342">GTP-binding</keyword>
<keyword evidence="12" id="KW-1185">Reference proteome</keyword>
<feature type="binding site" description="in other chain" evidence="8">
    <location>
        <begin position="13"/>
        <end position="16"/>
    </location>
    <ligand>
        <name>IMP</name>
        <dbReference type="ChEBI" id="CHEBI:58053"/>
        <note>ligand shared between dimeric partners</note>
    </ligand>
</feature>
<evidence type="ECO:0000256" key="6">
    <source>
        <dbReference type="ARBA" id="ARBA00022842"/>
    </source>
</evidence>
<feature type="binding site" description="in other chain" evidence="8">
    <location>
        <position position="224"/>
    </location>
    <ligand>
        <name>IMP</name>
        <dbReference type="ChEBI" id="CHEBI:58053"/>
        <note>ligand shared between dimeric partners</note>
    </ligand>
</feature>
<evidence type="ECO:0000256" key="1">
    <source>
        <dbReference type="ARBA" id="ARBA00011738"/>
    </source>
</evidence>
<evidence type="ECO:0000256" key="10">
    <source>
        <dbReference type="RuleBase" id="RU000520"/>
    </source>
</evidence>
<dbReference type="InterPro" id="IPR042111">
    <property type="entry name" value="Adenylosuccinate_synth_dom3"/>
</dbReference>
<keyword evidence="3 8" id="KW-0479">Metal-binding</keyword>
<comment type="similarity">
    <text evidence="8 10">Belongs to the adenylosuccinate synthetase family.</text>
</comment>
<feature type="binding site" evidence="8">
    <location>
        <position position="13"/>
    </location>
    <ligand>
        <name>Mg(2+)</name>
        <dbReference type="ChEBI" id="CHEBI:18420"/>
    </ligand>
</feature>
<comment type="subunit">
    <text evidence="1 8">Homodimer.</text>
</comment>
<feature type="binding site" description="in other chain" evidence="8">
    <location>
        <position position="129"/>
    </location>
    <ligand>
        <name>IMP</name>
        <dbReference type="ChEBI" id="CHEBI:58053"/>
        <note>ligand shared between dimeric partners</note>
    </ligand>
</feature>
<gene>
    <name evidence="8 11" type="primary">purA</name>
    <name evidence="11" type="ORF">KX01_304</name>
</gene>
<dbReference type="Proteomes" id="UP000182521">
    <property type="component" value="Chromosome"/>
</dbReference>
<dbReference type="InterPro" id="IPR018220">
    <property type="entry name" value="Adenylosuccin_syn_GTP-bd"/>
</dbReference>
<feature type="binding site" evidence="8">
    <location>
        <begin position="12"/>
        <end position="18"/>
    </location>
    <ligand>
        <name>GTP</name>
        <dbReference type="ChEBI" id="CHEBI:37565"/>
    </ligand>
</feature>
<feature type="binding site" evidence="8">
    <location>
        <position position="143"/>
    </location>
    <ligand>
        <name>IMP</name>
        <dbReference type="ChEBI" id="CHEBI:58053"/>
        <note>ligand shared between dimeric partners</note>
    </ligand>
</feature>
<dbReference type="KEGG" id="frc:KX01_304"/>
<dbReference type="NCBIfam" id="NF002223">
    <property type="entry name" value="PRK01117.1"/>
    <property type="match status" value="1"/>
</dbReference>
<evidence type="ECO:0000256" key="3">
    <source>
        <dbReference type="ARBA" id="ARBA00022723"/>
    </source>
</evidence>
<dbReference type="NCBIfam" id="TIGR00184">
    <property type="entry name" value="purA"/>
    <property type="match status" value="1"/>
</dbReference>
<feature type="binding site" evidence="8">
    <location>
        <begin position="331"/>
        <end position="333"/>
    </location>
    <ligand>
        <name>GTP</name>
        <dbReference type="ChEBI" id="CHEBI:37565"/>
    </ligand>
</feature>
<feature type="active site" description="Proton acceptor" evidence="8">
    <location>
        <position position="13"/>
    </location>
</feature>
<dbReference type="InterPro" id="IPR033128">
    <property type="entry name" value="Adenylosuccin_syn_Lys_AS"/>
</dbReference>
<dbReference type="FunFam" id="1.10.300.10:FF:000001">
    <property type="entry name" value="Adenylosuccinate synthetase"/>
    <property type="match status" value="1"/>
</dbReference>
<keyword evidence="2 8" id="KW-0436">Ligase</keyword>
<dbReference type="InterPro" id="IPR001114">
    <property type="entry name" value="Adenylosuccinate_synthetase"/>
</dbReference>
<dbReference type="GO" id="GO:0005525">
    <property type="term" value="F:GTP binding"/>
    <property type="evidence" value="ECO:0007669"/>
    <property type="project" value="UniProtKB-UniRule"/>
</dbReference>
<dbReference type="Gene3D" id="3.40.440.10">
    <property type="entry name" value="Adenylosuccinate Synthetase, subunit A, domain 1"/>
    <property type="match status" value="1"/>
</dbReference>
<dbReference type="HAMAP" id="MF_00011">
    <property type="entry name" value="Adenylosucc_synth"/>
    <property type="match status" value="1"/>
</dbReference>
<feature type="binding site" description="in other chain" evidence="8">
    <location>
        <position position="239"/>
    </location>
    <ligand>
        <name>IMP</name>
        <dbReference type="ChEBI" id="CHEBI:58053"/>
        <note>ligand shared between dimeric partners</note>
    </ligand>
</feature>
<evidence type="ECO:0000313" key="12">
    <source>
        <dbReference type="Proteomes" id="UP000182521"/>
    </source>
</evidence>
<evidence type="ECO:0000313" key="11">
    <source>
        <dbReference type="EMBL" id="APC96864.1"/>
    </source>
</evidence>
<feature type="active site" evidence="9">
    <location>
        <position position="140"/>
    </location>
</feature>
<sequence>MTNIVIVGAQWGDEGKGKIADTLAEKADFIVRYQGGNNAGHTLVVDGKKTFLHLVPSGVLHPHTKCVIGHGVVVDPLALKEEINRIRNSGIKITKENLFVSESCSIITSYHKILDALRESNGKEKIGTTGKGIGPAYEDKVARKGLKFKHLFDKELLRTRLANSLQEKEILFKDLYKVNYPSLDEEVERLYELGQELKGFAADTFSLIDLATQEGKSIVYEGAQGVLLDVDYGTYPFVTSSSTSVAGVYSGATTAGKEIKHVIGIAKAYTTRVGEGPFPTELFNDTGDFLQKKGGEVGVTTGRTRRCGWLDLPLLKYSAKCSNLTSIALTKVDVLSGMDELKVCIGYKYEGKEIYCAYPGIDLYKVEPIYVDLDPFTLDETVTKENAPNAFRKFVRIIENFIEIPVSAVAYGPSREQILFLEDYFK</sequence>
<dbReference type="EC" id="6.3.4.4" evidence="8 10"/>
<feature type="binding site" evidence="8">
    <location>
        <begin position="40"/>
        <end position="42"/>
    </location>
    <ligand>
        <name>GTP</name>
        <dbReference type="ChEBI" id="CHEBI:37565"/>
    </ligand>
</feature>
<dbReference type="Gene3D" id="1.10.300.10">
    <property type="entry name" value="Adenylosuccinate Synthetase, subunit A, domain 2"/>
    <property type="match status" value="1"/>
</dbReference>
<reference evidence="12" key="1">
    <citation type="submission" date="2014-10" db="EMBL/GenBank/DDBJ databases">
        <authorList>
            <person name="Kuske C.R."/>
            <person name="Challacombe J.F."/>
            <person name="Daligault H.E."/>
            <person name="Davenport K.W."/>
            <person name="Johnson S.L."/>
            <person name="Siddaramappa S."/>
            <person name="Petersen J.M."/>
        </authorList>
    </citation>
    <scope>NUCLEOTIDE SEQUENCE [LARGE SCALE GENOMIC DNA]</scope>
    <source>
        <strain evidence="12">CA97-1460</strain>
    </source>
</reference>
<feature type="binding site" evidence="8">
    <location>
        <begin position="410"/>
        <end position="412"/>
    </location>
    <ligand>
        <name>GTP</name>
        <dbReference type="ChEBI" id="CHEBI:37565"/>
    </ligand>
</feature>
<evidence type="ECO:0000256" key="2">
    <source>
        <dbReference type="ARBA" id="ARBA00022598"/>
    </source>
</evidence>
<dbReference type="STRING" id="1542390.KX01_304"/>
<dbReference type="InterPro" id="IPR042110">
    <property type="entry name" value="Adenylosuccinate_synth_dom2"/>
</dbReference>
<dbReference type="FunFam" id="3.90.170.10:FF:000001">
    <property type="entry name" value="Adenylosuccinate synthetase"/>
    <property type="match status" value="1"/>
</dbReference>
<dbReference type="PROSITE" id="PS00513">
    <property type="entry name" value="ADENYLOSUCCIN_SYN_2"/>
    <property type="match status" value="1"/>
</dbReference>
<dbReference type="PANTHER" id="PTHR11846">
    <property type="entry name" value="ADENYLOSUCCINATE SYNTHETASE"/>
    <property type="match status" value="1"/>
</dbReference>
<evidence type="ECO:0000256" key="8">
    <source>
        <dbReference type="HAMAP-Rule" id="MF_00011"/>
    </source>
</evidence>
<comment type="catalytic activity">
    <reaction evidence="8 10">
        <text>IMP + L-aspartate + GTP = N(6)-(1,2-dicarboxyethyl)-AMP + GDP + phosphate + 2 H(+)</text>
        <dbReference type="Rhea" id="RHEA:15753"/>
        <dbReference type="ChEBI" id="CHEBI:15378"/>
        <dbReference type="ChEBI" id="CHEBI:29991"/>
        <dbReference type="ChEBI" id="CHEBI:37565"/>
        <dbReference type="ChEBI" id="CHEBI:43474"/>
        <dbReference type="ChEBI" id="CHEBI:57567"/>
        <dbReference type="ChEBI" id="CHEBI:58053"/>
        <dbReference type="ChEBI" id="CHEBI:58189"/>
        <dbReference type="EC" id="6.3.4.4"/>
    </reaction>
</comment>
<keyword evidence="5 8" id="KW-0658">Purine biosynthesis</keyword>